<evidence type="ECO:0000256" key="3">
    <source>
        <dbReference type="ARBA" id="ARBA00022691"/>
    </source>
</evidence>
<dbReference type="GO" id="GO:0008173">
    <property type="term" value="F:RNA methyltransferase activity"/>
    <property type="evidence" value="ECO:0007669"/>
    <property type="project" value="InterPro"/>
</dbReference>
<reference evidence="6" key="1">
    <citation type="submission" date="2020-05" db="EMBL/GenBank/DDBJ databases">
        <authorList>
            <person name="Chiriac C."/>
            <person name="Salcher M."/>
            <person name="Ghai R."/>
            <person name="Kavagutti S V."/>
        </authorList>
    </citation>
    <scope>NUCLEOTIDE SEQUENCE</scope>
</reference>
<dbReference type="CDD" id="cd02440">
    <property type="entry name" value="AdoMet_MTases"/>
    <property type="match status" value="1"/>
</dbReference>
<dbReference type="Gene3D" id="1.10.940.10">
    <property type="entry name" value="NusB-like"/>
    <property type="match status" value="1"/>
</dbReference>
<evidence type="ECO:0000256" key="1">
    <source>
        <dbReference type="ARBA" id="ARBA00022603"/>
    </source>
</evidence>
<dbReference type="InterPro" id="IPR029063">
    <property type="entry name" value="SAM-dependent_MTases_sf"/>
</dbReference>
<dbReference type="InterPro" id="IPR001678">
    <property type="entry name" value="MeTrfase_RsmB-F_NOP2_dom"/>
</dbReference>
<dbReference type="Pfam" id="PF01029">
    <property type="entry name" value="NusB"/>
    <property type="match status" value="1"/>
</dbReference>
<proteinExistence type="predicted"/>
<dbReference type="InterPro" id="IPR006027">
    <property type="entry name" value="NusB_RsmB_TIM44"/>
</dbReference>
<accession>A0A6J6GH49</accession>
<dbReference type="PANTHER" id="PTHR22807">
    <property type="entry name" value="NOP2 YEAST -RELATED NOL1/NOP2/FMU SUN DOMAIN-CONTAINING"/>
    <property type="match status" value="1"/>
</dbReference>
<evidence type="ECO:0000256" key="4">
    <source>
        <dbReference type="ARBA" id="ARBA00022884"/>
    </source>
</evidence>
<keyword evidence="2" id="KW-0808">Transferase</keyword>
<dbReference type="GO" id="GO:0001510">
    <property type="term" value="P:RNA methylation"/>
    <property type="evidence" value="ECO:0007669"/>
    <property type="project" value="InterPro"/>
</dbReference>
<dbReference type="Pfam" id="PF01189">
    <property type="entry name" value="Methyltr_RsmB-F"/>
    <property type="match status" value="1"/>
</dbReference>
<keyword evidence="3" id="KW-0949">S-adenosyl-L-methionine</keyword>
<dbReference type="Gene3D" id="3.40.50.150">
    <property type="entry name" value="Vaccinia Virus protein VP39"/>
    <property type="match status" value="1"/>
</dbReference>
<dbReference type="PANTHER" id="PTHR22807:SF53">
    <property type="entry name" value="RIBOSOMAL RNA SMALL SUBUNIT METHYLTRANSFERASE B-RELATED"/>
    <property type="match status" value="1"/>
</dbReference>
<protein>
    <submittedName>
        <fullName evidence="6">Unannotated protein</fullName>
    </submittedName>
</protein>
<organism evidence="6">
    <name type="scientific">freshwater metagenome</name>
    <dbReference type="NCBI Taxonomy" id="449393"/>
    <lineage>
        <taxon>unclassified sequences</taxon>
        <taxon>metagenomes</taxon>
        <taxon>ecological metagenomes</taxon>
    </lineage>
</organism>
<dbReference type="InterPro" id="IPR035926">
    <property type="entry name" value="NusB-like_sf"/>
</dbReference>
<dbReference type="SUPFAM" id="SSF48013">
    <property type="entry name" value="NusB-like"/>
    <property type="match status" value="1"/>
</dbReference>
<evidence type="ECO:0000256" key="2">
    <source>
        <dbReference type="ARBA" id="ARBA00022679"/>
    </source>
</evidence>
<keyword evidence="4" id="KW-0694">RNA-binding</keyword>
<dbReference type="PROSITE" id="PS51686">
    <property type="entry name" value="SAM_MT_RSMB_NOP"/>
    <property type="match status" value="1"/>
</dbReference>
<gene>
    <name evidence="6" type="ORF">UFOPK1778_01245</name>
    <name evidence="7" type="ORF">UFOPK4095_00667</name>
</gene>
<dbReference type="PRINTS" id="PR02008">
    <property type="entry name" value="RCMTFAMILY"/>
</dbReference>
<sequence length="458" mass="51050">MSQRLSNSDFRKPKPDKARLLAYDLISQVNQDGAYANIRLPDLLKVSQLEQRDKALATELSYGTLRMQGRYDYFIAQKIDRSIAELDPKILNLLRMGMHQIDYMRTPDHAAVSATVEVARFVAGESKASYVNAILRAITRDTNYSSAIAADSALSATERLSIEYSHPEWIVKAFYDQLKDWDKVEELLRIDNLPVAPHLVAWPGKSTVENLLETGGRELPLSSYAIESDHLPSEYPEIESRRAGVQDLGSQIVAETFYNTAKLSLDSAISWLDMCAGPGGKAALLYNLVETSRPQDIFTANEPTAHRAELVARVVPSSLITQNDGRDWAAFGATYDRILVDAPCTGLGALRRRPEARWRRTPNDLKNLVALQRQLLDSAYELLNPGGVIGYATCSPHIAETMGQILDFTHRHKDMKILSVADFVKSPTGGENPDGTLQLWSHIQHSDSMYLALLQKPL</sequence>
<dbReference type="InterPro" id="IPR049560">
    <property type="entry name" value="MeTrfase_RsmB-F_NOP2_cat"/>
</dbReference>
<dbReference type="EMBL" id="CAEZUD010000110">
    <property type="protein sequence ID" value="CAB4600651.1"/>
    <property type="molecule type" value="Genomic_DNA"/>
</dbReference>
<feature type="domain" description="SAM-dependent MTase RsmB/NOP-type" evidence="5">
    <location>
        <begin position="176"/>
        <end position="457"/>
    </location>
</feature>
<evidence type="ECO:0000313" key="7">
    <source>
        <dbReference type="EMBL" id="CAB5014729.1"/>
    </source>
</evidence>
<dbReference type="GO" id="GO:0006355">
    <property type="term" value="P:regulation of DNA-templated transcription"/>
    <property type="evidence" value="ECO:0007669"/>
    <property type="project" value="InterPro"/>
</dbReference>
<dbReference type="InterPro" id="IPR023267">
    <property type="entry name" value="RCMT"/>
</dbReference>
<keyword evidence="1" id="KW-0489">Methyltransferase</keyword>
<dbReference type="EMBL" id="CAFBPI010000033">
    <property type="protein sequence ID" value="CAB5014729.1"/>
    <property type="molecule type" value="Genomic_DNA"/>
</dbReference>
<evidence type="ECO:0000259" key="5">
    <source>
        <dbReference type="PROSITE" id="PS51686"/>
    </source>
</evidence>
<evidence type="ECO:0000313" key="6">
    <source>
        <dbReference type="EMBL" id="CAB4600651.1"/>
    </source>
</evidence>
<name>A0A6J6GH49_9ZZZZ</name>
<dbReference type="AlphaFoldDB" id="A0A6J6GH49"/>
<dbReference type="SUPFAM" id="SSF53335">
    <property type="entry name" value="S-adenosyl-L-methionine-dependent methyltransferases"/>
    <property type="match status" value="1"/>
</dbReference>
<dbReference type="GO" id="GO:0003723">
    <property type="term" value="F:RNA binding"/>
    <property type="evidence" value="ECO:0007669"/>
    <property type="project" value="UniProtKB-KW"/>
</dbReference>